<keyword evidence="3" id="KW-1185">Reference proteome</keyword>
<reference evidence="2" key="1">
    <citation type="journal article" date="2020" name="Fungal Divers.">
        <title>Resolving the Mortierellaceae phylogeny through synthesis of multi-gene phylogenetics and phylogenomics.</title>
        <authorList>
            <person name="Vandepol N."/>
            <person name="Liber J."/>
            <person name="Desiro A."/>
            <person name="Na H."/>
            <person name="Kennedy M."/>
            <person name="Barry K."/>
            <person name="Grigoriev I.V."/>
            <person name="Miller A.N."/>
            <person name="O'Donnell K."/>
            <person name="Stajich J.E."/>
            <person name="Bonito G."/>
        </authorList>
    </citation>
    <scope>NUCLEOTIDE SEQUENCE</scope>
    <source>
        <strain evidence="2">BC1065</strain>
    </source>
</reference>
<name>A0A9P6Q3H5_9FUNG</name>
<feature type="region of interest" description="Disordered" evidence="1">
    <location>
        <begin position="441"/>
        <end position="468"/>
    </location>
</feature>
<accession>A0A9P6Q3H5</accession>
<dbReference type="SUPFAM" id="SSF81383">
    <property type="entry name" value="F-box domain"/>
    <property type="match status" value="1"/>
</dbReference>
<evidence type="ECO:0000313" key="2">
    <source>
        <dbReference type="EMBL" id="KAG0259849.1"/>
    </source>
</evidence>
<organism evidence="2 3">
    <name type="scientific">Actinomortierella ambigua</name>
    <dbReference type="NCBI Taxonomy" id="1343610"/>
    <lineage>
        <taxon>Eukaryota</taxon>
        <taxon>Fungi</taxon>
        <taxon>Fungi incertae sedis</taxon>
        <taxon>Mucoromycota</taxon>
        <taxon>Mortierellomycotina</taxon>
        <taxon>Mortierellomycetes</taxon>
        <taxon>Mortierellales</taxon>
        <taxon>Mortierellaceae</taxon>
        <taxon>Actinomortierella</taxon>
    </lineage>
</organism>
<dbReference type="InterPro" id="IPR036047">
    <property type="entry name" value="F-box-like_dom_sf"/>
</dbReference>
<gene>
    <name evidence="2" type="ORF">DFQ27_003838</name>
</gene>
<evidence type="ECO:0008006" key="4">
    <source>
        <dbReference type="Google" id="ProtNLM"/>
    </source>
</evidence>
<protein>
    <recommendedName>
        <fullName evidence="4">F-box domain-containing protein</fullName>
    </recommendedName>
</protein>
<comment type="caution">
    <text evidence="2">The sequence shown here is derived from an EMBL/GenBank/DDBJ whole genome shotgun (WGS) entry which is preliminary data.</text>
</comment>
<feature type="compositionally biased region" description="Polar residues" evidence="1">
    <location>
        <begin position="582"/>
        <end position="593"/>
    </location>
</feature>
<dbReference type="AlphaFoldDB" id="A0A9P6Q3H5"/>
<dbReference type="Proteomes" id="UP000807716">
    <property type="component" value="Unassembled WGS sequence"/>
</dbReference>
<dbReference type="SUPFAM" id="SSF52047">
    <property type="entry name" value="RNI-like"/>
    <property type="match status" value="1"/>
</dbReference>
<dbReference type="EMBL" id="JAAAJB010000269">
    <property type="protein sequence ID" value="KAG0259849.1"/>
    <property type="molecule type" value="Genomic_DNA"/>
</dbReference>
<feature type="compositionally biased region" description="Basic and acidic residues" evidence="1">
    <location>
        <begin position="441"/>
        <end position="452"/>
    </location>
</feature>
<sequence>MTHCKPWELPELWLLVVEYLDCDARKACAVVCKSWYPIMQPLVWERLHLWDHWSDTQRYSSGEAARRLSFAKYGQCIRHVAFKTPFVVSMETYKTLLSACRSLTTLEALVYQPDEWCIYMHMVRVNTALQEIKVRAVSITHYLFDGRELPSVLDGHSRLRRLVLGIGVCEVSTKVLTLIINACPRLEDLEVHEQIRPHVDVPRTAGGYFVSNYLEQHQRLQLPLPPPPLPQLLSPGQVANHSLKRFCARYSCRDEELGLFLIQSCGTSLTRLELSAMQEPALQAFCTTVLAHAAKVLPSLAHFGLKITCLEPHVTCSPLIEALPRRWVHSLALGSLPSAQIHRLINDQYDTLQELALDFTSLPQQATIGEIILARCPHLRRLQNTGIKLVDARYLLVQPWVCNKLEVLNVNLGLYWYSNDQMLTRITTKLVAEAASKEHIQMPEANTKEKKENKKQKQQGNGDNDDDDLDRWGIVEKIFMERLGQLRHLRVVNIFGGVSALSNDGDVGELTWTLVYGLEHLAHLSRLQKIGISCTECTEDGISELEFMKAHWPRLKMVAITKPLIAVLVCLVALANAQEGASNTTEAPNTTEASDAAAAPNPSTALKEVSDSSTQNPGYPLGRGIPVAFLARCWVCPRPCSRIYCCSGTVCCYVVPLRRCGCCRFV</sequence>
<feature type="region of interest" description="Disordered" evidence="1">
    <location>
        <begin position="582"/>
        <end position="617"/>
    </location>
</feature>
<proteinExistence type="predicted"/>
<evidence type="ECO:0000313" key="3">
    <source>
        <dbReference type="Proteomes" id="UP000807716"/>
    </source>
</evidence>
<evidence type="ECO:0000256" key="1">
    <source>
        <dbReference type="SAM" id="MobiDB-lite"/>
    </source>
</evidence>
<dbReference type="Gene3D" id="3.80.10.10">
    <property type="entry name" value="Ribonuclease Inhibitor"/>
    <property type="match status" value="2"/>
</dbReference>
<dbReference type="InterPro" id="IPR032675">
    <property type="entry name" value="LRR_dom_sf"/>
</dbReference>